<dbReference type="EMBL" id="FOMJ01000007">
    <property type="protein sequence ID" value="SFD68025.1"/>
    <property type="molecule type" value="Genomic_DNA"/>
</dbReference>
<sequence length="208" mass="21305">MTGERELIDLARRLSRIVMVGTVEEVTAKPPRARVRIGDAVTAPLLWVNARAGDTRTWDPPSIGEQVLLLSPSGRTEQGVVVAGIYGPDGEANGSSLTEARTDYPDGSWETHDEEAGDRGLKITGNATISVDGDVTVITKGNATVQADGNVEAEAGGDVLATAGGKAVVDAPAIELGGTDGEVVTTAHPCAYTGSSHMKGSSIVKAGG</sequence>
<evidence type="ECO:0000259" key="2">
    <source>
        <dbReference type="Pfam" id="PF04717"/>
    </source>
</evidence>
<dbReference type="InterPro" id="IPR006531">
    <property type="entry name" value="Gp5/Vgr_OB"/>
</dbReference>
<dbReference type="STRING" id="1123397.SAMN05660831_02094"/>
<dbReference type="Pfam" id="PF04717">
    <property type="entry name" value="Phage_base_V"/>
    <property type="match status" value="1"/>
</dbReference>
<feature type="domain" description="Gp5/Type VI secretion system Vgr protein OB-fold" evidence="2">
    <location>
        <begin position="20"/>
        <end position="86"/>
    </location>
</feature>
<evidence type="ECO:0000313" key="3">
    <source>
        <dbReference type="EMBL" id="SFD68025.1"/>
    </source>
</evidence>
<dbReference type="AlphaFoldDB" id="A0A1I1UBL3"/>
<protein>
    <submittedName>
        <fullName evidence="3">Phage baseplate assembly protein V</fullName>
    </submittedName>
</protein>
<dbReference type="Gene3D" id="6.20.150.10">
    <property type="match status" value="1"/>
</dbReference>
<dbReference type="OrthoDB" id="4931325at2"/>
<evidence type="ECO:0000256" key="1">
    <source>
        <dbReference type="SAM" id="MobiDB-lite"/>
    </source>
</evidence>
<dbReference type="RefSeq" id="WP_093428728.1">
    <property type="nucleotide sequence ID" value="NZ_FOMJ01000007.1"/>
</dbReference>
<dbReference type="Gene3D" id="2.40.50.230">
    <property type="entry name" value="Gp5 N-terminal domain"/>
    <property type="match status" value="1"/>
</dbReference>
<organism evidence="3 4">
    <name type="scientific">Thiohalospira halophila DSM 15071</name>
    <dbReference type="NCBI Taxonomy" id="1123397"/>
    <lineage>
        <taxon>Bacteria</taxon>
        <taxon>Pseudomonadati</taxon>
        <taxon>Pseudomonadota</taxon>
        <taxon>Gammaproteobacteria</taxon>
        <taxon>Thiohalospirales</taxon>
        <taxon>Thiohalospiraceae</taxon>
        <taxon>Thiohalospira</taxon>
    </lineage>
</organism>
<evidence type="ECO:0000313" key="4">
    <source>
        <dbReference type="Proteomes" id="UP000198611"/>
    </source>
</evidence>
<reference evidence="3 4" key="1">
    <citation type="submission" date="2016-10" db="EMBL/GenBank/DDBJ databases">
        <authorList>
            <person name="de Groot N.N."/>
        </authorList>
    </citation>
    <scope>NUCLEOTIDE SEQUENCE [LARGE SCALE GENOMIC DNA]</scope>
    <source>
        <strain evidence="3 4">HL3</strain>
    </source>
</reference>
<dbReference type="SUPFAM" id="SSF69349">
    <property type="entry name" value="Phage fibre proteins"/>
    <property type="match status" value="1"/>
</dbReference>
<feature type="region of interest" description="Disordered" evidence="1">
    <location>
        <begin position="91"/>
        <end position="114"/>
    </location>
</feature>
<keyword evidence="4" id="KW-1185">Reference proteome</keyword>
<name>A0A1I1UBL3_9GAMM</name>
<dbReference type="InterPro" id="IPR013046">
    <property type="entry name" value="GpV/Gp45"/>
</dbReference>
<dbReference type="InterPro" id="IPR037026">
    <property type="entry name" value="Vgr_OB-fold_dom_sf"/>
</dbReference>
<dbReference type="Proteomes" id="UP000198611">
    <property type="component" value="Unassembled WGS sequence"/>
</dbReference>
<dbReference type="NCBIfam" id="TIGR01644">
    <property type="entry name" value="phage_P2_V"/>
    <property type="match status" value="1"/>
</dbReference>
<proteinExistence type="predicted"/>
<accession>A0A1I1UBL3</accession>
<gene>
    <name evidence="3" type="ORF">SAMN05660831_02094</name>
</gene>